<evidence type="ECO:0000313" key="12">
    <source>
        <dbReference type="Proteomes" id="UP000831467"/>
    </source>
</evidence>
<evidence type="ECO:0000256" key="1">
    <source>
        <dbReference type="ARBA" id="ARBA00004141"/>
    </source>
</evidence>
<feature type="transmembrane region" description="Helical" evidence="9">
    <location>
        <begin position="6"/>
        <end position="25"/>
    </location>
</feature>
<accession>A0ABY4IA25</accession>
<organism evidence="11 12">
    <name type="scientific">Microbacterium sufflavum</name>
    <dbReference type="NCBI Taxonomy" id="2851649"/>
    <lineage>
        <taxon>Bacteria</taxon>
        <taxon>Bacillati</taxon>
        <taxon>Actinomycetota</taxon>
        <taxon>Actinomycetes</taxon>
        <taxon>Micrococcales</taxon>
        <taxon>Microbacteriaceae</taxon>
        <taxon>Microbacterium</taxon>
    </lineage>
</organism>
<keyword evidence="12" id="KW-1185">Reference proteome</keyword>
<evidence type="ECO:0000313" key="11">
    <source>
        <dbReference type="EMBL" id="UPL09604.1"/>
    </source>
</evidence>
<dbReference type="InterPro" id="IPR017825">
    <property type="entry name" value="Lycopene_cyclase_dom"/>
</dbReference>
<gene>
    <name evidence="11" type="ORF">KV394_00100</name>
</gene>
<dbReference type="NCBIfam" id="TIGR03462">
    <property type="entry name" value="CarR_dom_SF"/>
    <property type="match status" value="1"/>
</dbReference>
<feature type="transmembrane region" description="Helical" evidence="9">
    <location>
        <begin position="32"/>
        <end position="58"/>
    </location>
</feature>
<feature type="transmembrane region" description="Helical" evidence="9">
    <location>
        <begin position="78"/>
        <end position="95"/>
    </location>
</feature>
<keyword evidence="7" id="KW-0413">Isomerase</keyword>
<evidence type="ECO:0000256" key="9">
    <source>
        <dbReference type="SAM" id="Phobius"/>
    </source>
</evidence>
<evidence type="ECO:0000256" key="5">
    <source>
        <dbReference type="ARBA" id="ARBA00022989"/>
    </source>
</evidence>
<evidence type="ECO:0000259" key="10">
    <source>
        <dbReference type="Pfam" id="PF18916"/>
    </source>
</evidence>
<feature type="region of interest" description="Disordered" evidence="8">
    <location>
        <begin position="98"/>
        <end position="119"/>
    </location>
</feature>
<dbReference type="EMBL" id="CP078076">
    <property type="protein sequence ID" value="UPL09604.1"/>
    <property type="molecule type" value="Genomic_DNA"/>
</dbReference>
<dbReference type="Proteomes" id="UP000831467">
    <property type="component" value="Chromosome"/>
</dbReference>
<evidence type="ECO:0000256" key="7">
    <source>
        <dbReference type="ARBA" id="ARBA00023235"/>
    </source>
</evidence>
<proteinExistence type="predicted"/>
<dbReference type="RefSeq" id="WP_136046248.1">
    <property type="nucleotide sequence ID" value="NZ_CP078076.1"/>
</dbReference>
<evidence type="ECO:0000256" key="6">
    <source>
        <dbReference type="ARBA" id="ARBA00023136"/>
    </source>
</evidence>
<name>A0ABY4IA25_9MICO</name>
<evidence type="ECO:0000256" key="3">
    <source>
        <dbReference type="ARBA" id="ARBA00022692"/>
    </source>
</evidence>
<feature type="compositionally biased region" description="Low complexity" evidence="8">
    <location>
        <begin position="103"/>
        <end position="112"/>
    </location>
</feature>
<dbReference type="Pfam" id="PF18916">
    <property type="entry name" value="Lycopene_cyc"/>
    <property type="match status" value="1"/>
</dbReference>
<keyword evidence="4" id="KW-0125">Carotenoid biosynthesis</keyword>
<evidence type="ECO:0000256" key="8">
    <source>
        <dbReference type="SAM" id="MobiDB-lite"/>
    </source>
</evidence>
<keyword evidence="3 9" id="KW-0812">Transmembrane</keyword>
<protein>
    <submittedName>
        <fullName evidence="11">Lycopene cyclase domain-containing protein</fullName>
    </submittedName>
</protein>
<keyword evidence="5 9" id="KW-1133">Transmembrane helix</keyword>
<comment type="subcellular location">
    <subcellularLocation>
        <location evidence="1">Membrane</location>
        <topology evidence="1">Multi-pass membrane protein</topology>
    </subcellularLocation>
</comment>
<sequence>MTYLQLSAVFLAVAATGGLVAALVARRGPHAGALAATALTLLALTAVFDTVMIATGLFHYSPAHLVGVHIGLAPLEDFAYPVAAVLLLPAVWTALRARRSRRGTSAAATAAATEREERA</sequence>
<comment type="pathway">
    <text evidence="2">Carotenoid biosynthesis.</text>
</comment>
<evidence type="ECO:0000256" key="4">
    <source>
        <dbReference type="ARBA" id="ARBA00022746"/>
    </source>
</evidence>
<keyword evidence="6 9" id="KW-0472">Membrane</keyword>
<feature type="domain" description="Lycopene cyclase" evidence="10">
    <location>
        <begin position="6"/>
        <end position="90"/>
    </location>
</feature>
<reference evidence="11 12" key="1">
    <citation type="submission" date="2021-06" db="EMBL/GenBank/DDBJ databases">
        <title>Genome-based taxonomic framework of Microbacterium strains isolated from marine environment, the description of four new species and reclassification of four preexisting species.</title>
        <authorList>
            <person name="Lee S.D."/>
            <person name="Kim S.-M."/>
            <person name="Byeon Y.-S."/>
            <person name="Yang H.L."/>
            <person name="Kim I.S."/>
        </authorList>
    </citation>
    <scope>NUCLEOTIDE SEQUENCE [LARGE SCALE GENOMIC DNA]</scope>
    <source>
        <strain evidence="11 12">SSW1-51</strain>
    </source>
</reference>
<evidence type="ECO:0000256" key="2">
    <source>
        <dbReference type="ARBA" id="ARBA00004829"/>
    </source>
</evidence>